<dbReference type="InterPro" id="IPR011250">
    <property type="entry name" value="OMP/PagP_B-barrel"/>
</dbReference>
<evidence type="ECO:0000313" key="4">
    <source>
        <dbReference type="Proteomes" id="UP000290545"/>
    </source>
</evidence>
<evidence type="ECO:0000256" key="1">
    <source>
        <dbReference type="SAM" id="SignalP"/>
    </source>
</evidence>
<gene>
    <name evidence="3" type="ORF">ESB13_20085</name>
</gene>
<feature type="chain" id="PRO_5020363508" evidence="1">
    <location>
        <begin position="21"/>
        <end position="205"/>
    </location>
</feature>
<dbReference type="InterPro" id="IPR025665">
    <property type="entry name" value="Beta-barrel_OMP_2"/>
</dbReference>
<feature type="domain" description="Outer membrane protein beta-barrel" evidence="2">
    <location>
        <begin position="29"/>
        <end position="184"/>
    </location>
</feature>
<feature type="signal peptide" evidence="1">
    <location>
        <begin position="1"/>
        <end position="20"/>
    </location>
</feature>
<organism evidence="3 4">
    <name type="scientific">Filimonas effusa</name>
    <dbReference type="NCBI Taxonomy" id="2508721"/>
    <lineage>
        <taxon>Bacteria</taxon>
        <taxon>Pseudomonadati</taxon>
        <taxon>Bacteroidota</taxon>
        <taxon>Chitinophagia</taxon>
        <taxon>Chitinophagales</taxon>
        <taxon>Chitinophagaceae</taxon>
        <taxon>Filimonas</taxon>
    </lineage>
</organism>
<dbReference type="OrthoDB" id="947434at2"/>
<protein>
    <submittedName>
        <fullName evidence="3">PorT family protein</fullName>
    </submittedName>
</protein>
<dbReference type="EMBL" id="SDHZ01000004">
    <property type="protein sequence ID" value="RXK81240.1"/>
    <property type="molecule type" value="Genomic_DNA"/>
</dbReference>
<comment type="caution">
    <text evidence="3">The sequence shown here is derived from an EMBL/GenBank/DDBJ whole genome shotgun (WGS) entry which is preliminary data.</text>
</comment>
<evidence type="ECO:0000313" key="3">
    <source>
        <dbReference type="EMBL" id="RXK81240.1"/>
    </source>
</evidence>
<evidence type="ECO:0000259" key="2">
    <source>
        <dbReference type="Pfam" id="PF13568"/>
    </source>
</evidence>
<reference evidence="3 4" key="1">
    <citation type="submission" date="2019-01" db="EMBL/GenBank/DDBJ databases">
        <title>Filimonas sp. strain TTM-71.</title>
        <authorList>
            <person name="Chen W.-M."/>
        </authorList>
    </citation>
    <scope>NUCLEOTIDE SEQUENCE [LARGE SCALE GENOMIC DNA]</scope>
    <source>
        <strain evidence="3 4">TTM-71</strain>
    </source>
</reference>
<dbReference type="RefSeq" id="WP_129005494.1">
    <property type="nucleotide sequence ID" value="NZ_SDHZ01000004.1"/>
</dbReference>
<dbReference type="Proteomes" id="UP000290545">
    <property type="component" value="Unassembled WGS sequence"/>
</dbReference>
<dbReference type="SUPFAM" id="SSF56925">
    <property type="entry name" value="OMPA-like"/>
    <property type="match status" value="1"/>
</dbReference>
<keyword evidence="4" id="KW-1185">Reference proteome</keyword>
<keyword evidence="1" id="KW-0732">Signal</keyword>
<proteinExistence type="predicted"/>
<dbReference type="AlphaFoldDB" id="A0A4Q1D1R9"/>
<name>A0A4Q1D1R9_9BACT</name>
<dbReference type="Pfam" id="PF13568">
    <property type="entry name" value="OMP_b-brl_2"/>
    <property type="match status" value="1"/>
</dbReference>
<sequence>MKKSFLLLAVIAFISIHSSAQTVSTVKTTPISFGLKAGININTMVGSSNNPLSDRSSLVGLNAGVFANFHVSEQFGIQPELAWSTLGAKFEGTLVGMHYKEKQLLNYLTLPVLAKYTLANSGFSLYAGPQIGFLLSAKSKRSDIAYSNKDNYKSTDFAGVAGVEFEFPHTPFNISGRYQFGITEVGEVGSARNNAATFTVGYRLR</sequence>
<accession>A0A4Q1D1R9</accession>